<dbReference type="InterPro" id="IPR004367">
    <property type="entry name" value="Cyclin_C-dom"/>
</dbReference>
<dbReference type="Pfam" id="PF00134">
    <property type="entry name" value="Cyclin_N"/>
    <property type="match status" value="1"/>
</dbReference>
<dbReference type="InterPro" id="IPR039361">
    <property type="entry name" value="Cyclin"/>
</dbReference>
<dbReference type="GO" id="GO:0051301">
    <property type="term" value="P:cell division"/>
    <property type="evidence" value="ECO:0007669"/>
    <property type="project" value="UniProtKB-KW"/>
</dbReference>
<comment type="similarity">
    <text evidence="4">Belongs to the cyclin family.</text>
</comment>
<proteinExistence type="inferred from homology"/>
<evidence type="ECO:0000313" key="7">
    <source>
        <dbReference type="RefSeq" id="XP_030546453.2"/>
    </source>
</evidence>
<dbReference type="Gene3D" id="1.10.472.10">
    <property type="entry name" value="Cyclin-like"/>
    <property type="match status" value="2"/>
</dbReference>
<evidence type="ECO:0000256" key="3">
    <source>
        <dbReference type="ARBA" id="ARBA00023306"/>
    </source>
</evidence>
<dbReference type="AlphaFoldDB" id="A0A8B8QIV4"/>
<evidence type="ECO:0000313" key="6">
    <source>
        <dbReference type="Proteomes" id="UP000827889"/>
    </source>
</evidence>
<evidence type="ECO:0000256" key="4">
    <source>
        <dbReference type="RuleBase" id="RU000383"/>
    </source>
</evidence>
<name>A0A8B8QIV4_9MYRT</name>
<evidence type="ECO:0000256" key="2">
    <source>
        <dbReference type="ARBA" id="ARBA00023127"/>
    </source>
</evidence>
<accession>A0A8B8QIV4</accession>
<reference evidence="7" key="1">
    <citation type="submission" date="2025-08" db="UniProtKB">
        <authorList>
            <consortium name="RefSeq"/>
        </authorList>
    </citation>
    <scope>IDENTIFICATION</scope>
    <source>
        <tissue evidence="7">Leaf</tissue>
    </source>
</reference>
<dbReference type="Pfam" id="PF02984">
    <property type="entry name" value="Cyclin_C"/>
    <property type="match status" value="1"/>
</dbReference>
<keyword evidence="1" id="KW-0132">Cell division</keyword>
<keyword evidence="2 4" id="KW-0195">Cyclin</keyword>
<sequence length="302" mass="35255">MCDSPNLRCSEQHWFMEEQTKEQSDQESSPCWHDRFMKQEKLEEEEEEEDGLELQSLLSREEQAHSAQLFCIYREHLQEGSALDRARREAIKWTHRVCRHYAFSCTTEILSVDYYDRLLANIRVAEMKPWMVQLVAVACLSLAAKVNEIHVPTLSALQVEGPSYKFEPKTVQRMELLVLSKLEWRMNSVTPFSFLNHIIGRLHFHTSSQMDQFLTLFELSLLALVSDSRFLHHRPSVIAAVVTCRSMEKMRYEDGQIGRYRNALCNSLKWSEAGGTFEECYELVSELQFKSAHLNCHRTIEA</sequence>
<dbReference type="InterPro" id="IPR013763">
    <property type="entry name" value="Cyclin-like_dom"/>
</dbReference>
<dbReference type="InterPro" id="IPR006671">
    <property type="entry name" value="Cyclin_N"/>
</dbReference>
<dbReference type="CDD" id="cd20544">
    <property type="entry name" value="CYCLIN_AtCycD-like_rpt2"/>
    <property type="match status" value="1"/>
</dbReference>
<dbReference type="RefSeq" id="XP_030546453.2">
    <property type="nucleotide sequence ID" value="XM_030690593.2"/>
</dbReference>
<dbReference type="CDD" id="cd20543">
    <property type="entry name" value="CYCLIN_AtCycD-like_rpt1"/>
    <property type="match status" value="1"/>
</dbReference>
<dbReference type="Proteomes" id="UP000827889">
    <property type="component" value="Chromosome 3"/>
</dbReference>
<evidence type="ECO:0000259" key="5">
    <source>
        <dbReference type="SMART" id="SM00385"/>
    </source>
</evidence>
<dbReference type="KEGG" id="rarg:115752418"/>
<dbReference type="GeneID" id="115752418"/>
<gene>
    <name evidence="7" type="primary">LOC115752418</name>
</gene>
<dbReference type="PANTHER" id="PTHR10177">
    <property type="entry name" value="CYCLINS"/>
    <property type="match status" value="1"/>
</dbReference>
<protein>
    <submittedName>
        <fullName evidence="7">Cyclin-D3-2-like</fullName>
    </submittedName>
</protein>
<evidence type="ECO:0000256" key="1">
    <source>
        <dbReference type="ARBA" id="ARBA00022618"/>
    </source>
</evidence>
<dbReference type="SMART" id="SM00385">
    <property type="entry name" value="CYCLIN"/>
    <property type="match status" value="1"/>
</dbReference>
<dbReference type="SUPFAM" id="SSF47954">
    <property type="entry name" value="Cyclin-like"/>
    <property type="match status" value="1"/>
</dbReference>
<feature type="domain" description="Cyclin-like" evidence="5">
    <location>
        <begin position="92"/>
        <end position="180"/>
    </location>
</feature>
<keyword evidence="6" id="KW-1185">Reference proteome</keyword>
<dbReference type="InterPro" id="IPR036915">
    <property type="entry name" value="Cyclin-like_sf"/>
</dbReference>
<keyword evidence="3" id="KW-0131">Cell cycle</keyword>
<organism evidence="6 7">
    <name type="scientific">Rhodamnia argentea</name>
    <dbReference type="NCBI Taxonomy" id="178133"/>
    <lineage>
        <taxon>Eukaryota</taxon>
        <taxon>Viridiplantae</taxon>
        <taxon>Streptophyta</taxon>
        <taxon>Embryophyta</taxon>
        <taxon>Tracheophyta</taxon>
        <taxon>Spermatophyta</taxon>
        <taxon>Magnoliopsida</taxon>
        <taxon>eudicotyledons</taxon>
        <taxon>Gunneridae</taxon>
        <taxon>Pentapetalae</taxon>
        <taxon>rosids</taxon>
        <taxon>malvids</taxon>
        <taxon>Myrtales</taxon>
        <taxon>Myrtaceae</taxon>
        <taxon>Myrtoideae</taxon>
        <taxon>Myrteae</taxon>
        <taxon>Australasian group</taxon>
        <taxon>Rhodamnia</taxon>
    </lineage>
</organism>